<dbReference type="InterPro" id="IPR000086">
    <property type="entry name" value="NUDIX_hydrolase_dom"/>
</dbReference>
<evidence type="ECO:0000313" key="5">
    <source>
        <dbReference type="EMBL" id="MEE1674306.1"/>
    </source>
</evidence>
<comment type="similarity">
    <text evidence="3">Belongs to the Nudix hydrolase family.</text>
</comment>
<keyword evidence="2 3" id="KW-0378">Hydrolase</keyword>
<dbReference type="InterPro" id="IPR015797">
    <property type="entry name" value="NUDIX_hydrolase-like_dom_sf"/>
</dbReference>
<dbReference type="PRINTS" id="PR00502">
    <property type="entry name" value="NUDIXFAMILY"/>
</dbReference>
<feature type="domain" description="Nudix hydrolase" evidence="4">
    <location>
        <begin position="35"/>
        <end position="167"/>
    </location>
</feature>
<dbReference type="PANTHER" id="PTHR43736:SF1">
    <property type="entry name" value="DIHYDRONEOPTERIN TRIPHOSPHATE DIPHOSPHATASE"/>
    <property type="match status" value="1"/>
</dbReference>
<evidence type="ECO:0000256" key="3">
    <source>
        <dbReference type="RuleBase" id="RU003476"/>
    </source>
</evidence>
<dbReference type="InterPro" id="IPR020084">
    <property type="entry name" value="NUDIX_hydrolase_CS"/>
</dbReference>
<comment type="cofactor">
    <cofactor evidence="1">
        <name>Mg(2+)</name>
        <dbReference type="ChEBI" id="CHEBI:18420"/>
    </cofactor>
</comment>
<dbReference type="EMBL" id="JAYDYW010000007">
    <property type="protein sequence ID" value="MEE1674306.1"/>
    <property type="molecule type" value="Genomic_DNA"/>
</dbReference>
<evidence type="ECO:0000259" key="4">
    <source>
        <dbReference type="PROSITE" id="PS51462"/>
    </source>
</evidence>
<dbReference type="PROSITE" id="PS51462">
    <property type="entry name" value="NUDIX"/>
    <property type="match status" value="1"/>
</dbReference>
<name>A0ABU7G4Z2_9ALTE</name>
<sequence>MPSLRYCPQCASTKFKQIDVKQWACEQCQFNYFHNMASTAGALLIFEDELLLVERAINPQKGYWDLPGGFIEYGESLEQGLQRELNEELGLELAAEKFVYFGSFANQYFYNQVLYHTCDSFFVYQLNNRVSLQARDDVAAWQWHSLKNIPFERVAFKSVKQGLTQLSQQNQNTIYK</sequence>
<keyword evidence="6" id="KW-1185">Reference proteome</keyword>
<proteinExistence type="inferred from homology"/>
<dbReference type="RefSeq" id="WP_329775455.1">
    <property type="nucleotide sequence ID" value="NZ_JAYDYW010000007.1"/>
</dbReference>
<dbReference type="PROSITE" id="PS00893">
    <property type="entry name" value="NUDIX_BOX"/>
    <property type="match status" value="1"/>
</dbReference>
<evidence type="ECO:0000256" key="2">
    <source>
        <dbReference type="ARBA" id="ARBA00022801"/>
    </source>
</evidence>
<dbReference type="Pfam" id="PF00293">
    <property type="entry name" value="NUDIX"/>
    <property type="match status" value="1"/>
</dbReference>
<dbReference type="Gene3D" id="3.90.79.10">
    <property type="entry name" value="Nucleoside Triphosphate Pyrophosphohydrolase"/>
    <property type="match status" value="1"/>
</dbReference>
<gene>
    <name evidence="5" type="ORF">SNR37_003743</name>
</gene>
<reference evidence="5 6" key="2">
    <citation type="submission" date="2023-12" db="EMBL/GenBank/DDBJ databases">
        <authorList>
            <consortium name="Cladostephus spongiosus"/>
            <person name="Lorente B."/>
            <person name="Cabral C."/>
            <person name="Frias J."/>
            <person name="Faria J."/>
            <person name="Toubarro D."/>
        </authorList>
    </citation>
    <scope>NUCLEOTIDE SEQUENCE [LARGE SCALE GENOMIC DNA]</scope>
    <source>
        <strain evidence="5 6">ZMCS4</strain>
    </source>
</reference>
<dbReference type="Proteomes" id="UP001310248">
    <property type="component" value="Unassembled WGS sequence"/>
</dbReference>
<comment type="caution">
    <text evidence="5">The sequence shown here is derived from an EMBL/GenBank/DDBJ whole genome shotgun (WGS) entry which is preliminary data.</text>
</comment>
<dbReference type="InterPro" id="IPR020476">
    <property type="entry name" value="Nudix_hydrolase"/>
</dbReference>
<reference evidence="6" key="1">
    <citation type="submission" date="2023-07" db="EMBL/GenBank/DDBJ databases">
        <title>Draft genome sequence of Agarivorans aestuarii strain ZMCS4, a CAZymes producing bacteria isolated from the marine brown algae Clodostephus spongiosus.</title>
        <authorList>
            <person name="Lorente B."/>
            <person name="Cabral C."/>
            <person name="Frias J."/>
            <person name="Faria J."/>
            <person name="Toubarro D."/>
        </authorList>
    </citation>
    <scope>NUCLEOTIDE SEQUENCE [LARGE SCALE GENOMIC DNA]</scope>
    <source>
        <strain evidence="6">ZMCS4</strain>
    </source>
</reference>
<dbReference type="PANTHER" id="PTHR43736">
    <property type="entry name" value="ADP-RIBOSE PYROPHOSPHATASE"/>
    <property type="match status" value="1"/>
</dbReference>
<protein>
    <submittedName>
        <fullName evidence="5">NUDIX domain-containing protein</fullName>
    </submittedName>
</protein>
<evidence type="ECO:0000313" key="6">
    <source>
        <dbReference type="Proteomes" id="UP001310248"/>
    </source>
</evidence>
<dbReference type="CDD" id="cd04681">
    <property type="entry name" value="NUDIX_Hydrolase"/>
    <property type="match status" value="1"/>
</dbReference>
<accession>A0ABU7G4Z2</accession>
<evidence type="ECO:0000256" key="1">
    <source>
        <dbReference type="ARBA" id="ARBA00001946"/>
    </source>
</evidence>
<dbReference type="SUPFAM" id="SSF55811">
    <property type="entry name" value="Nudix"/>
    <property type="match status" value="1"/>
</dbReference>
<organism evidence="5 6">
    <name type="scientific">Agarivorans aestuarii</name>
    <dbReference type="NCBI Taxonomy" id="1563703"/>
    <lineage>
        <taxon>Bacteria</taxon>
        <taxon>Pseudomonadati</taxon>
        <taxon>Pseudomonadota</taxon>
        <taxon>Gammaproteobacteria</taxon>
        <taxon>Alteromonadales</taxon>
        <taxon>Alteromonadaceae</taxon>
        <taxon>Agarivorans</taxon>
    </lineage>
</organism>